<gene>
    <name evidence="3" type="ORF">AB0K36_03440</name>
</gene>
<dbReference type="RefSeq" id="WP_364587588.1">
    <property type="nucleotide sequence ID" value="NZ_JBFAQK010000002.1"/>
</dbReference>
<dbReference type="EMBL" id="JBFAQK010000002">
    <property type="protein sequence ID" value="MEV4679838.1"/>
    <property type="molecule type" value="Genomic_DNA"/>
</dbReference>
<name>A0ABV3HMP3_9ACTN</name>
<evidence type="ECO:0000313" key="4">
    <source>
        <dbReference type="Proteomes" id="UP001552521"/>
    </source>
</evidence>
<evidence type="ECO:0000256" key="2">
    <source>
        <dbReference type="SAM" id="SignalP"/>
    </source>
</evidence>
<dbReference type="Proteomes" id="UP001552521">
    <property type="component" value="Unassembled WGS sequence"/>
</dbReference>
<feature type="region of interest" description="Disordered" evidence="1">
    <location>
        <begin position="20"/>
        <end position="84"/>
    </location>
</feature>
<comment type="caution">
    <text evidence="3">The sequence shown here is derived from an EMBL/GenBank/DDBJ whole genome shotgun (WGS) entry which is preliminary data.</text>
</comment>
<feature type="signal peptide" evidence="2">
    <location>
        <begin position="1"/>
        <end position="17"/>
    </location>
</feature>
<reference evidence="3 4" key="1">
    <citation type="submission" date="2024-06" db="EMBL/GenBank/DDBJ databases">
        <title>The Natural Products Discovery Center: Release of the First 8490 Sequenced Strains for Exploring Actinobacteria Biosynthetic Diversity.</title>
        <authorList>
            <person name="Kalkreuter E."/>
            <person name="Kautsar S.A."/>
            <person name="Yang D."/>
            <person name="Bader C.D."/>
            <person name="Teijaro C.N."/>
            <person name="Fluegel L."/>
            <person name="Davis C.M."/>
            <person name="Simpson J.R."/>
            <person name="Lauterbach L."/>
            <person name="Steele A.D."/>
            <person name="Gui C."/>
            <person name="Meng S."/>
            <person name="Li G."/>
            <person name="Viehrig K."/>
            <person name="Ye F."/>
            <person name="Su P."/>
            <person name="Kiefer A.F."/>
            <person name="Nichols A."/>
            <person name="Cepeda A.J."/>
            <person name="Yan W."/>
            <person name="Fan B."/>
            <person name="Jiang Y."/>
            <person name="Adhikari A."/>
            <person name="Zheng C.-J."/>
            <person name="Schuster L."/>
            <person name="Cowan T.M."/>
            <person name="Smanski M.J."/>
            <person name="Chevrette M.G."/>
            <person name="De Carvalho L.P.S."/>
            <person name="Shen B."/>
        </authorList>
    </citation>
    <scope>NUCLEOTIDE SEQUENCE [LARGE SCALE GENOMIC DNA]</scope>
    <source>
        <strain evidence="3 4">NPDC049344</strain>
    </source>
</reference>
<evidence type="ECO:0000256" key="1">
    <source>
        <dbReference type="SAM" id="MobiDB-lite"/>
    </source>
</evidence>
<feature type="compositionally biased region" description="Low complexity" evidence="1">
    <location>
        <begin position="28"/>
        <end position="54"/>
    </location>
</feature>
<evidence type="ECO:0008006" key="5">
    <source>
        <dbReference type="Google" id="ProtNLM"/>
    </source>
</evidence>
<feature type="chain" id="PRO_5045728978" description="IPT/TIG domain-containing protein" evidence="2">
    <location>
        <begin position="18"/>
        <end position="172"/>
    </location>
</feature>
<sequence>MITAVATIAAAVIAAVAVSNGGSPSGAPPAAAGSAEVSATAPASPAGSEPSATPSEPPLHTLPSGAADESTVPDTKPRLIASPDMAAEGAVVTLKGSGFAPGEQIRITFHDTRGYAEVDVRDVTAGPDGRFAAEVNVPVDEGKGRERPKFRVWSLDRVDTDNQADTPFTYIK</sequence>
<accession>A0ABV3HMP3</accession>
<dbReference type="Gene3D" id="2.60.40.230">
    <property type="entry name" value="Neocarzinostatin-like"/>
    <property type="match status" value="1"/>
</dbReference>
<proteinExistence type="predicted"/>
<keyword evidence="2" id="KW-0732">Signal</keyword>
<protein>
    <recommendedName>
        <fullName evidence="5">IPT/TIG domain-containing protein</fullName>
    </recommendedName>
</protein>
<evidence type="ECO:0000313" key="3">
    <source>
        <dbReference type="EMBL" id="MEV4679838.1"/>
    </source>
</evidence>
<keyword evidence="4" id="KW-1185">Reference proteome</keyword>
<organism evidence="3 4">
    <name type="scientific">Streptomyces kurssanovii</name>
    <dbReference type="NCBI Taxonomy" id="67312"/>
    <lineage>
        <taxon>Bacteria</taxon>
        <taxon>Bacillati</taxon>
        <taxon>Actinomycetota</taxon>
        <taxon>Actinomycetes</taxon>
        <taxon>Kitasatosporales</taxon>
        <taxon>Streptomycetaceae</taxon>
        <taxon>Streptomyces</taxon>
    </lineage>
</organism>